<feature type="region of interest" description="Disordered" evidence="1">
    <location>
        <begin position="55"/>
        <end position="96"/>
    </location>
</feature>
<sequence length="176" mass="18753">MIPVTSCIILSTWSGSVPPTLHMPLACVPPGRGDRYSKSPRRSVHPPLTRALRELDGALGSIGRPDPSKRSGRTSTSSSLPDSDRSDSGSSFRCLPTTGRLALGSELRRRLRKRRRAGTTALSLSSAAPFSSSTFSRGDGDLEGVRCPGFDNAEDAADGALSRDGERFRGWLIPSA</sequence>
<comment type="caution">
    <text evidence="2">The sequence shown here is derived from an EMBL/GenBank/DDBJ whole genome shotgun (WGS) entry which is preliminary data.</text>
</comment>
<name>A0ABR4E973_9PEZI</name>
<evidence type="ECO:0000313" key="3">
    <source>
        <dbReference type="Proteomes" id="UP001600888"/>
    </source>
</evidence>
<accession>A0ABR4E973</accession>
<reference evidence="2 3" key="1">
    <citation type="submission" date="2024-03" db="EMBL/GenBank/DDBJ databases">
        <title>A high-quality draft genome sequence of Diaporthe vaccinii, a causative agent of upright dieback and viscid rot disease in cranberry plants.</title>
        <authorList>
            <person name="Sarrasin M."/>
            <person name="Lang B.F."/>
            <person name="Burger G."/>
        </authorList>
    </citation>
    <scope>NUCLEOTIDE SEQUENCE [LARGE SCALE GENOMIC DNA]</scope>
    <source>
        <strain evidence="2 3">IS7</strain>
    </source>
</reference>
<keyword evidence="3" id="KW-1185">Reference proteome</keyword>
<evidence type="ECO:0000313" key="2">
    <source>
        <dbReference type="EMBL" id="KAL2278934.1"/>
    </source>
</evidence>
<organism evidence="2 3">
    <name type="scientific">Diaporthe vaccinii</name>
    <dbReference type="NCBI Taxonomy" id="105482"/>
    <lineage>
        <taxon>Eukaryota</taxon>
        <taxon>Fungi</taxon>
        <taxon>Dikarya</taxon>
        <taxon>Ascomycota</taxon>
        <taxon>Pezizomycotina</taxon>
        <taxon>Sordariomycetes</taxon>
        <taxon>Sordariomycetidae</taxon>
        <taxon>Diaporthales</taxon>
        <taxon>Diaporthaceae</taxon>
        <taxon>Diaporthe</taxon>
        <taxon>Diaporthe eres species complex</taxon>
    </lineage>
</organism>
<proteinExistence type="predicted"/>
<dbReference type="EMBL" id="JBAWTH010000081">
    <property type="protein sequence ID" value="KAL2278934.1"/>
    <property type="molecule type" value="Genomic_DNA"/>
</dbReference>
<gene>
    <name evidence="2" type="ORF">FJTKL_14088</name>
</gene>
<evidence type="ECO:0000256" key="1">
    <source>
        <dbReference type="SAM" id="MobiDB-lite"/>
    </source>
</evidence>
<protein>
    <submittedName>
        <fullName evidence="2">Uncharacterized protein</fullName>
    </submittedName>
</protein>
<dbReference type="Proteomes" id="UP001600888">
    <property type="component" value="Unassembled WGS sequence"/>
</dbReference>